<reference evidence="1 2" key="1">
    <citation type="journal article" date="2016" name="Int. J. Syst. Evol. Microbiol.">
        <title>Chitinibacter fontanus sp. nov., isolated from a spring.</title>
        <authorList>
            <person name="Sheu S.Y."/>
            <person name="Li Y.S."/>
            <person name="Young C.C."/>
            <person name="Chen W.M."/>
        </authorList>
    </citation>
    <scope>NUCLEOTIDE SEQUENCE [LARGE SCALE GENOMIC DNA]</scope>
    <source>
        <strain evidence="1 2">STM-7</strain>
    </source>
</reference>
<name>A0A7D5V9C9_9NEIS</name>
<evidence type="ECO:0000313" key="1">
    <source>
        <dbReference type="EMBL" id="QLI81316.1"/>
    </source>
</evidence>
<accession>A0A7D5V9C9</accession>
<keyword evidence="2" id="KW-1185">Reference proteome</keyword>
<dbReference type="Proteomes" id="UP000510822">
    <property type="component" value="Chromosome"/>
</dbReference>
<dbReference type="EMBL" id="CP058952">
    <property type="protein sequence ID" value="QLI81316.1"/>
    <property type="molecule type" value="Genomic_DNA"/>
</dbReference>
<dbReference type="RefSeq" id="WP_180308443.1">
    <property type="nucleotide sequence ID" value="NZ_CP058952.1"/>
</dbReference>
<proteinExistence type="predicted"/>
<organism evidence="1 2">
    <name type="scientific">Chitinibacter fontanus</name>
    <dbReference type="NCBI Taxonomy" id="1737446"/>
    <lineage>
        <taxon>Bacteria</taxon>
        <taxon>Pseudomonadati</taxon>
        <taxon>Pseudomonadota</taxon>
        <taxon>Betaproteobacteria</taxon>
        <taxon>Neisseriales</taxon>
        <taxon>Chitinibacteraceae</taxon>
        <taxon>Chitinibacter</taxon>
    </lineage>
</organism>
<dbReference type="AlphaFoldDB" id="A0A7D5V9C9"/>
<protein>
    <submittedName>
        <fullName evidence="1">Uncharacterized protein</fullName>
    </submittedName>
</protein>
<gene>
    <name evidence="1" type="ORF">HZU75_07140</name>
</gene>
<dbReference type="KEGG" id="cfon:HZU75_07140"/>
<sequence>MNIPAAAYRVARYQSRAGLGKLKREAGQLELRGGAPIGWALKLGFYRVFSRKNKRCMQKMSQIGVYLIKGQA</sequence>
<evidence type="ECO:0000313" key="2">
    <source>
        <dbReference type="Proteomes" id="UP000510822"/>
    </source>
</evidence>